<dbReference type="Gene3D" id="3.90.70.10">
    <property type="entry name" value="Cysteine proteinases"/>
    <property type="match status" value="1"/>
</dbReference>
<dbReference type="PANTHER" id="PTHR12411">
    <property type="entry name" value="CYSTEINE PROTEASE FAMILY C1-RELATED"/>
    <property type="match status" value="1"/>
</dbReference>
<evidence type="ECO:0000259" key="2">
    <source>
        <dbReference type="Pfam" id="PF00112"/>
    </source>
</evidence>
<dbReference type="InterPro" id="IPR013128">
    <property type="entry name" value="Peptidase_C1A"/>
</dbReference>
<protein>
    <recommendedName>
        <fullName evidence="2">Peptidase C1A papain C-terminal domain-containing protein</fullName>
    </recommendedName>
</protein>
<evidence type="ECO:0000256" key="1">
    <source>
        <dbReference type="ARBA" id="ARBA00008455"/>
    </source>
</evidence>
<sequence>MQRLIYHVWLKRESLLRDNRSHAPVEVRSKCLDLSRFYIADIDSYRSGVFNNPTPPFECMAINLAVTIIGWDDDKQAWLIKNSWGPYWGEKGYMWIGYKSNNIGCGAAWVDATTVKQ</sequence>
<keyword evidence="4" id="KW-1185">Reference proteome</keyword>
<feature type="domain" description="Peptidase C1A papain C-terminal" evidence="2">
    <location>
        <begin position="40"/>
        <end position="105"/>
    </location>
</feature>
<gene>
    <name evidence="3" type="ORF">OGM63_01455</name>
</gene>
<dbReference type="SUPFAM" id="SSF54001">
    <property type="entry name" value="Cysteine proteinases"/>
    <property type="match status" value="1"/>
</dbReference>
<organism evidence="3 4">
    <name type="scientific">Plectonema radiosum NIES-515</name>
    <dbReference type="NCBI Taxonomy" id="2986073"/>
    <lineage>
        <taxon>Bacteria</taxon>
        <taxon>Bacillati</taxon>
        <taxon>Cyanobacteriota</taxon>
        <taxon>Cyanophyceae</taxon>
        <taxon>Oscillatoriophycideae</taxon>
        <taxon>Oscillatoriales</taxon>
        <taxon>Microcoleaceae</taxon>
        <taxon>Plectonema</taxon>
    </lineage>
</organism>
<accession>A0ABT3ASV6</accession>
<dbReference type="EMBL" id="JAOWRF010000015">
    <property type="protein sequence ID" value="MCV3212204.1"/>
    <property type="molecule type" value="Genomic_DNA"/>
</dbReference>
<name>A0ABT3ASV6_9CYAN</name>
<dbReference type="RefSeq" id="WP_263743720.1">
    <property type="nucleotide sequence ID" value="NZ_JAOWRF010000015.1"/>
</dbReference>
<dbReference type="InterPro" id="IPR000668">
    <property type="entry name" value="Peptidase_C1A_C"/>
</dbReference>
<dbReference type="Pfam" id="PF00112">
    <property type="entry name" value="Peptidase_C1"/>
    <property type="match status" value="1"/>
</dbReference>
<comment type="caution">
    <text evidence="3">The sequence shown here is derived from an EMBL/GenBank/DDBJ whole genome shotgun (WGS) entry which is preliminary data.</text>
</comment>
<evidence type="ECO:0000313" key="4">
    <source>
        <dbReference type="Proteomes" id="UP001526143"/>
    </source>
</evidence>
<dbReference type="InterPro" id="IPR038765">
    <property type="entry name" value="Papain-like_cys_pep_sf"/>
</dbReference>
<reference evidence="3 4" key="1">
    <citation type="submission" date="2022-10" db="EMBL/GenBank/DDBJ databases">
        <title>Identification of biosynthetic pathway for the production of the potent trypsin inhibitor radiosumin.</title>
        <authorList>
            <person name="Fewer D.P."/>
            <person name="Delbaje E."/>
            <person name="Ouyang X."/>
            <person name="Agostino P.D."/>
            <person name="Wahlsten M."/>
            <person name="Jokela J."/>
            <person name="Permi P."/>
            <person name="Haapaniemi E."/>
            <person name="Koistinen H."/>
        </authorList>
    </citation>
    <scope>NUCLEOTIDE SEQUENCE [LARGE SCALE GENOMIC DNA]</scope>
    <source>
        <strain evidence="3 4">NIES-515</strain>
    </source>
</reference>
<proteinExistence type="inferred from homology"/>
<comment type="similarity">
    <text evidence="1">Belongs to the peptidase C1 family.</text>
</comment>
<evidence type="ECO:0000313" key="3">
    <source>
        <dbReference type="EMBL" id="MCV3212204.1"/>
    </source>
</evidence>
<dbReference type="Proteomes" id="UP001526143">
    <property type="component" value="Unassembled WGS sequence"/>
</dbReference>